<dbReference type="Pfam" id="PF13563">
    <property type="entry name" value="2_5_RNA_ligase2"/>
    <property type="match status" value="1"/>
</dbReference>
<dbReference type="Proteomes" id="UP000467105">
    <property type="component" value="Chromosome"/>
</dbReference>
<dbReference type="InterPro" id="IPR009097">
    <property type="entry name" value="Cyclic_Pdiesterase"/>
</dbReference>
<dbReference type="OrthoDB" id="3397424at2"/>
<dbReference type="Gene3D" id="3.90.1140.10">
    <property type="entry name" value="Cyclic phosphodiesterase"/>
    <property type="match status" value="1"/>
</dbReference>
<proteinExistence type="predicted"/>
<dbReference type="AlphaFoldDB" id="A0A7I7YRT0"/>
<dbReference type="EMBL" id="AP022614">
    <property type="protein sequence ID" value="BBZ44460.1"/>
    <property type="molecule type" value="Genomic_DNA"/>
</dbReference>
<dbReference type="RefSeq" id="WP_085270699.1">
    <property type="nucleotide sequence ID" value="NZ_AP022614.1"/>
</dbReference>
<reference evidence="1 2" key="1">
    <citation type="journal article" date="2019" name="Emerg. Microbes Infect.">
        <title>Comprehensive subspecies identification of 175 nontuberculous mycobacteria species based on 7547 genomic profiles.</title>
        <authorList>
            <person name="Matsumoto Y."/>
            <person name="Kinjo T."/>
            <person name="Motooka D."/>
            <person name="Nabeya D."/>
            <person name="Jung N."/>
            <person name="Uechi K."/>
            <person name="Horii T."/>
            <person name="Iida T."/>
            <person name="Fujita J."/>
            <person name="Nakamura S."/>
        </authorList>
    </citation>
    <scope>NUCLEOTIDE SEQUENCE [LARGE SCALE GENOMIC DNA]</scope>
    <source>
        <strain evidence="1 2">JCM 14742</strain>
    </source>
</reference>
<dbReference type="SUPFAM" id="SSF55144">
    <property type="entry name" value="LigT-like"/>
    <property type="match status" value="1"/>
</dbReference>
<organism evidence="1 2">
    <name type="scientific">Mycobacterium parmense</name>
    <dbReference type="NCBI Taxonomy" id="185642"/>
    <lineage>
        <taxon>Bacteria</taxon>
        <taxon>Bacillati</taxon>
        <taxon>Actinomycetota</taxon>
        <taxon>Actinomycetes</taxon>
        <taxon>Mycobacteriales</taxon>
        <taxon>Mycobacteriaceae</taxon>
        <taxon>Mycobacterium</taxon>
        <taxon>Mycobacterium simiae complex</taxon>
    </lineage>
</organism>
<gene>
    <name evidence="1" type="ORF">MPRM_17410</name>
</gene>
<accession>A0A7I7YRT0</accession>
<keyword evidence="2" id="KW-1185">Reference proteome</keyword>
<evidence type="ECO:0000313" key="2">
    <source>
        <dbReference type="Proteomes" id="UP000467105"/>
    </source>
</evidence>
<sequence>MVHSIELLFDAGTEAALRQIWDDLAGADIAGRPPPGRPHVTLVVAERIAADVDAALRPLTGLLPLRCTVGASLLLGRSNAILARLIVPTVAMLDLHAQVYHRCVEHLLPAPAPHSLPGQWTPHVTLARRVEGPALSAALRVAGRPPQLQGGFAGLRRWDGDAKVDYLL</sequence>
<protein>
    <submittedName>
        <fullName evidence="1">Uncharacterized protein</fullName>
    </submittedName>
</protein>
<evidence type="ECO:0000313" key="1">
    <source>
        <dbReference type="EMBL" id="BBZ44460.1"/>
    </source>
</evidence>
<name>A0A7I7YRT0_9MYCO</name>